<evidence type="ECO:0008006" key="4">
    <source>
        <dbReference type="Google" id="ProtNLM"/>
    </source>
</evidence>
<gene>
    <name evidence="2" type="ORF">SBOR_3326</name>
</gene>
<dbReference type="HOGENOM" id="CLU_304410_0_0_1"/>
<comment type="caution">
    <text evidence="2">The sequence shown here is derived from an EMBL/GenBank/DDBJ whole genome shotgun (WGS) entry which is preliminary data.</text>
</comment>
<organism evidence="2 3">
    <name type="scientific">Sclerotinia borealis (strain F-4128)</name>
    <dbReference type="NCBI Taxonomy" id="1432307"/>
    <lineage>
        <taxon>Eukaryota</taxon>
        <taxon>Fungi</taxon>
        <taxon>Dikarya</taxon>
        <taxon>Ascomycota</taxon>
        <taxon>Pezizomycotina</taxon>
        <taxon>Leotiomycetes</taxon>
        <taxon>Helotiales</taxon>
        <taxon>Sclerotiniaceae</taxon>
        <taxon>Sclerotinia</taxon>
    </lineage>
</organism>
<feature type="compositionally biased region" description="Basic and acidic residues" evidence="1">
    <location>
        <begin position="1158"/>
        <end position="1172"/>
    </location>
</feature>
<sequence length="1199" mass="130104">MDMTSSHNGGEPSVFDHTGQQPSSYSSAPSFGPSLHPQRITHHDQSRSYVPKLTISPAHSMNSTKSQHSTTDSQIEFITNLKIRIAVLENDVAHATQAKDEAIKSSVIIARALGNVANNPELATKKLRAPEAEELEELRVEVKRLRRENGVLWGRIESQEASHMITHDNSASAVSKDKNTYQVSSEDSDYPLAIKSRLTHPIIDAAIKKIGAQDEPKHSYHSVDLNEETKLPNHVNLERLEDGSLAVPSGYPVLSSTPKRRNINDINTSTLDDVLSSSDDEEPEVKIEDQLLYQERANANFINIPAPAVLKAGFEFYPEKALRGDDYANRGYVNRNNYYARFNNRNTGMPTGPKPFEFPPDLSEGTSIWTTPQQRDDEINNHMRAADSRDHKFPDYFRYGVVYVPKDGDHDTLRGVHIGGLPKNIELRDVLARVRGGRVYSAVLLNTMAISGSNSALVTFVDEADAEAYVQYANAHPIVFDSEDSDEENVVMAIVTHLHTPTFPFSPAKLKTIFELNRTRILTIRNFPENLSLRRLETDLACRTAFRADSMLEWYMDEEGTLRMEFSSMDAAGSAFGMLASSHGYRQFRLELQFEKDSCEGSLEELEMPVEMRKPMFPRTEIGPREDRSGSSLSGNGNGNGDGGMTGDSALVMQRRRLAALQKQHDVIPSLRGEGLKSSSWADEVIEDSGANTAIEVSGRQTEEITTSKNNKDLEEKNTLRSQPHQTHSSTDSTSSTLIGPSTDAPIKDEDIAPVTPKPGPRILTGKQYLLEFAAAAKGHDTSTPTSTSTNPNPNTSPPISATTPSSNTSTPRPHLPRLTLFTTSLPPPPTITSKSPDPEPSSAEYSLHSFASSAVSAVSAGDNDSPLDSFPTEHTLAHIQVQAQNPAQAAGKAKGAPGTLSDFGGRSLFSAAGHPVEAVDSSQAIQPIQAIQHSVSNPVTRALNTGTGTGRKLPVVNNVDADTNVYFMPGADTEKAILDSEVGSPRLSLSLRGEDCDRDCDRDQGREEKILGGVNQVFSERVGVGADGGGGGYVEGGVKDGGKEIGGKVMGMGEGKGGEKEKGNEGNAKVQKHENTKMKMKMNPDEIDLDLGLESDGDVADVADVDADADENEGLFQKELCVQSIAKTDATTKTKTKAEMDISEVSAASAASASLADAKEGMEGKEGKESKLISYREGVEEGEEIKKIREGKGGEKRI</sequence>
<feature type="compositionally biased region" description="Gly residues" evidence="1">
    <location>
        <begin position="636"/>
        <end position="646"/>
    </location>
</feature>
<evidence type="ECO:0000256" key="1">
    <source>
        <dbReference type="SAM" id="MobiDB-lite"/>
    </source>
</evidence>
<feature type="region of interest" description="Disordered" evidence="1">
    <location>
        <begin position="1154"/>
        <end position="1199"/>
    </location>
</feature>
<feature type="compositionally biased region" description="Basic and acidic residues" evidence="1">
    <location>
        <begin position="710"/>
        <end position="719"/>
    </location>
</feature>
<dbReference type="STRING" id="1432307.W9CK91"/>
<feature type="compositionally biased region" description="Low complexity" evidence="1">
    <location>
        <begin position="782"/>
        <end position="825"/>
    </location>
</feature>
<feature type="region of interest" description="Disordered" evidence="1">
    <location>
        <begin position="778"/>
        <end position="848"/>
    </location>
</feature>
<feature type="compositionally biased region" description="Low complexity" evidence="1">
    <location>
        <begin position="722"/>
        <end position="737"/>
    </location>
</feature>
<dbReference type="OrthoDB" id="5244622at2759"/>
<dbReference type="EMBL" id="AYSA01000145">
    <property type="protein sequence ID" value="ESZ96271.1"/>
    <property type="molecule type" value="Genomic_DNA"/>
</dbReference>
<feature type="region of interest" description="Disordered" evidence="1">
    <location>
        <begin position="1"/>
        <end position="47"/>
    </location>
</feature>
<dbReference type="CDD" id="cd12261">
    <property type="entry name" value="RRM1_3_MRN1"/>
    <property type="match status" value="1"/>
</dbReference>
<keyword evidence="3" id="KW-1185">Reference proteome</keyword>
<accession>W9CK91</accession>
<name>W9CK91_SCLBF</name>
<evidence type="ECO:0000313" key="2">
    <source>
        <dbReference type="EMBL" id="ESZ96271.1"/>
    </source>
</evidence>
<dbReference type="AlphaFoldDB" id="W9CK91"/>
<protein>
    <recommendedName>
        <fullName evidence="4">RRM domain-containing protein</fullName>
    </recommendedName>
</protein>
<feature type="region of interest" description="Disordered" evidence="1">
    <location>
        <begin position="1045"/>
        <end position="1071"/>
    </location>
</feature>
<dbReference type="Proteomes" id="UP000019487">
    <property type="component" value="Unassembled WGS sequence"/>
</dbReference>
<feature type="compositionally biased region" description="Low complexity" evidence="1">
    <location>
        <begin position="22"/>
        <end position="34"/>
    </location>
</feature>
<evidence type="ECO:0000313" key="3">
    <source>
        <dbReference type="Proteomes" id="UP000019487"/>
    </source>
</evidence>
<feature type="compositionally biased region" description="Basic and acidic residues" evidence="1">
    <location>
        <begin position="1185"/>
        <end position="1199"/>
    </location>
</feature>
<feature type="region of interest" description="Disordered" evidence="1">
    <location>
        <begin position="692"/>
        <end position="763"/>
    </location>
</feature>
<proteinExistence type="predicted"/>
<feature type="region of interest" description="Disordered" evidence="1">
    <location>
        <begin position="613"/>
        <end position="648"/>
    </location>
</feature>
<reference evidence="2 3" key="1">
    <citation type="journal article" date="2014" name="Genome Announc.">
        <title>Draft genome sequence of Sclerotinia borealis, a psychrophilic plant pathogenic fungus.</title>
        <authorList>
            <person name="Mardanov A.V."/>
            <person name="Beletsky A.V."/>
            <person name="Kadnikov V.V."/>
            <person name="Ignatov A.N."/>
            <person name="Ravin N.V."/>
        </authorList>
    </citation>
    <scope>NUCLEOTIDE SEQUENCE [LARGE SCALE GENOMIC DNA]</scope>
    <source>
        <strain evidence="3">F-4157</strain>
    </source>
</reference>